<dbReference type="SUPFAM" id="SSF53335">
    <property type="entry name" value="S-adenosyl-L-methionine-dependent methyltransferases"/>
    <property type="match status" value="1"/>
</dbReference>
<proteinExistence type="inferred from homology"/>
<evidence type="ECO:0000256" key="6">
    <source>
        <dbReference type="PIRSR" id="PIRSR017269-1"/>
    </source>
</evidence>
<comment type="similarity">
    <text evidence="5">Belongs to the class I-like SAM-binding methyltransferase superfamily. TRM61 family.</text>
</comment>
<evidence type="ECO:0000259" key="7">
    <source>
        <dbReference type="Pfam" id="PF08704"/>
    </source>
</evidence>
<dbReference type="EC" id="2.1.1.220" evidence="5"/>
<dbReference type="PANTHER" id="PTHR12133">
    <property type="entry name" value="TRNA (ADENINE(58)-N(1))-METHYLTRANSFERASE"/>
    <property type="match status" value="1"/>
</dbReference>
<dbReference type="Gene3D" id="3.40.50.150">
    <property type="entry name" value="Vaccinia Virus protein VP39"/>
    <property type="match status" value="1"/>
</dbReference>
<dbReference type="Proteomes" id="UP000885738">
    <property type="component" value="Unassembled WGS sequence"/>
</dbReference>
<dbReference type="InterPro" id="IPR029063">
    <property type="entry name" value="SAM-dependent_MTases_sf"/>
</dbReference>
<evidence type="ECO:0000256" key="1">
    <source>
        <dbReference type="ARBA" id="ARBA00022603"/>
    </source>
</evidence>
<dbReference type="Pfam" id="PF08704">
    <property type="entry name" value="GCD14"/>
    <property type="match status" value="1"/>
</dbReference>
<dbReference type="InterPro" id="IPR049470">
    <property type="entry name" value="TRM61_C"/>
</dbReference>
<evidence type="ECO:0000313" key="9">
    <source>
        <dbReference type="EMBL" id="HEC68100.1"/>
    </source>
</evidence>
<dbReference type="GO" id="GO:0030488">
    <property type="term" value="P:tRNA methylation"/>
    <property type="evidence" value="ECO:0007669"/>
    <property type="project" value="InterPro"/>
</dbReference>
<keyword evidence="1 5" id="KW-0489">Methyltransferase</keyword>
<feature type="binding site" evidence="6">
    <location>
        <begin position="105"/>
        <end position="108"/>
    </location>
    <ligand>
        <name>S-adenosyl-L-methionine</name>
        <dbReference type="ChEBI" id="CHEBI:59789"/>
    </ligand>
</feature>
<dbReference type="PROSITE" id="PS51620">
    <property type="entry name" value="SAM_TRM61"/>
    <property type="match status" value="1"/>
</dbReference>
<evidence type="ECO:0000313" key="8">
    <source>
        <dbReference type="EMBL" id="AMM41262.1"/>
    </source>
</evidence>
<evidence type="ECO:0000313" key="10">
    <source>
        <dbReference type="Proteomes" id="UP000070560"/>
    </source>
</evidence>
<feature type="domain" description="tRNA (adenine(58)-N(1))-methyltransferase catalytic subunit TRM61 C-terminal" evidence="7">
    <location>
        <begin position="62"/>
        <end position="233"/>
    </location>
</feature>
<name>A0A7C1W3Z5_DESA2</name>
<organism evidence="9">
    <name type="scientific">Desulfofervidus auxilii</name>
    <dbReference type="NCBI Taxonomy" id="1621989"/>
    <lineage>
        <taxon>Bacteria</taxon>
        <taxon>Pseudomonadati</taxon>
        <taxon>Thermodesulfobacteriota</taxon>
        <taxon>Candidatus Desulfofervidia</taxon>
        <taxon>Candidatus Desulfofervidales</taxon>
        <taxon>Candidatus Desulfofervidaceae</taxon>
        <taxon>Candidatus Desulfofervidus</taxon>
    </lineage>
</organism>
<feature type="binding site" evidence="6">
    <location>
        <position position="126"/>
    </location>
    <ligand>
        <name>S-adenosyl-L-methionine</name>
        <dbReference type="ChEBI" id="CHEBI:59789"/>
    </ligand>
</feature>
<dbReference type="GO" id="GO:0160107">
    <property type="term" value="F:tRNA (adenine(58)-N1)-methyltransferase activity"/>
    <property type="evidence" value="ECO:0007669"/>
    <property type="project" value="UniProtKB-EC"/>
</dbReference>
<dbReference type="InterPro" id="IPR014816">
    <property type="entry name" value="tRNA_MeTrfase_Gcd14"/>
</dbReference>
<reference evidence="8 10" key="1">
    <citation type="submission" date="2015-10" db="EMBL/GenBank/DDBJ databases">
        <title>Candidatus Desulfofervidus auxilii, a hydrogenotrophic sulfate-reducing bacterium involved in the thermophilic anaerobic oxidation of methane.</title>
        <authorList>
            <person name="Krukenberg V."/>
            <person name="Richter M."/>
            <person name="Wegener G."/>
        </authorList>
    </citation>
    <scope>NUCLEOTIDE SEQUENCE [LARGE SCALE GENOMIC DNA]</scope>
    <source>
        <strain evidence="8 10">HS1</strain>
    </source>
</reference>
<dbReference type="CDD" id="cd02440">
    <property type="entry name" value="AdoMet_MTases"/>
    <property type="match status" value="1"/>
</dbReference>
<dbReference type="AlphaFoldDB" id="A0A7C1W3Z5"/>
<comment type="function">
    <text evidence="5">Catalyzes the S-adenosyl-L-methionine-dependent formation of N(1)-methyladenine at position 58 (m1A58) in tRNA.</text>
</comment>
<keyword evidence="2 5" id="KW-0808">Transferase</keyword>
<sequence length="255" mass="29562">MRWQPNDLVLILSPEGKRFLVRIGPKKFSTHHGEINLEALTQISPGDVIYTHKNIPFITVKPTLYDLIFRIKRITQIIYPKELGYILIRLGIKPGSRVIECGSGSGALTLALAWWVRPNGRVYSYEKEERFLKVCLENLNYVGLKEWVELKHKNIGNGFDEKNVDAIFLDVKTPWMYFHHAWEALKGGCVLGILVPTTNQITESLKFLEKNLFKDIEIIEILLRRYKTVAERLRPEDRMVAHTGYLIFARKVNDK</sequence>
<dbReference type="KEGG" id="daw:HS1_001461"/>
<dbReference type="OrthoDB" id="9781391at2"/>
<dbReference type="EMBL" id="DRIH01000162">
    <property type="protein sequence ID" value="HEC68100.1"/>
    <property type="molecule type" value="Genomic_DNA"/>
</dbReference>
<gene>
    <name evidence="9" type="ORF">ENI35_04740</name>
    <name evidence="8" type="ORF">HS1_001461</name>
</gene>
<keyword evidence="4 5" id="KW-0819">tRNA processing</keyword>
<protein>
    <recommendedName>
        <fullName evidence="5">tRNA (adenine(58)-N(1))-methyltransferase TrmI</fullName>
        <ecNumber evidence="5">2.1.1.220</ecNumber>
    </recommendedName>
</protein>
<evidence type="ECO:0000256" key="4">
    <source>
        <dbReference type="ARBA" id="ARBA00022694"/>
    </source>
</evidence>
<dbReference type="RefSeq" id="WP_066063036.1">
    <property type="nucleotide sequence ID" value="NZ_CP013015.1"/>
</dbReference>
<accession>A0A7C1W3Z5</accession>
<evidence type="ECO:0000256" key="2">
    <source>
        <dbReference type="ARBA" id="ARBA00022679"/>
    </source>
</evidence>
<dbReference type="PIRSF" id="PIRSF017269">
    <property type="entry name" value="GCD14"/>
    <property type="match status" value="1"/>
</dbReference>
<evidence type="ECO:0000256" key="3">
    <source>
        <dbReference type="ARBA" id="ARBA00022691"/>
    </source>
</evidence>
<comment type="catalytic activity">
    <reaction evidence="5">
        <text>adenosine(58) in tRNA + S-adenosyl-L-methionine = N(1)-methyladenosine(58) in tRNA + S-adenosyl-L-homocysteine + H(+)</text>
        <dbReference type="Rhea" id="RHEA:43152"/>
        <dbReference type="Rhea" id="RHEA-COMP:10365"/>
        <dbReference type="Rhea" id="RHEA-COMP:10366"/>
        <dbReference type="ChEBI" id="CHEBI:15378"/>
        <dbReference type="ChEBI" id="CHEBI:57856"/>
        <dbReference type="ChEBI" id="CHEBI:59789"/>
        <dbReference type="ChEBI" id="CHEBI:74411"/>
        <dbReference type="ChEBI" id="CHEBI:74491"/>
        <dbReference type="EC" id="2.1.1.220"/>
    </reaction>
</comment>
<dbReference type="PANTHER" id="PTHR12133:SF1">
    <property type="entry name" value="TRNA (ADENINE(58)-N(1))-METHYLTRANSFERASE, MITOCHONDRIAL"/>
    <property type="match status" value="1"/>
</dbReference>
<dbReference type="EMBL" id="CP013015">
    <property type="protein sequence ID" value="AMM41262.1"/>
    <property type="molecule type" value="Genomic_DNA"/>
</dbReference>
<feature type="binding site" evidence="6">
    <location>
        <position position="170"/>
    </location>
    <ligand>
        <name>S-adenosyl-L-methionine</name>
        <dbReference type="ChEBI" id="CHEBI:59789"/>
    </ligand>
</feature>
<comment type="subunit">
    <text evidence="5">Homotetramer composed of a dimer of dimers.</text>
</comment>
<reference evidence="9" key="2">
    <citation type="journal article" date="2020" name="mSystems">
        <title>Genome- and Community-Level Interaction Insights into Carbon Utilization and Element Cycling Functions of Hydrothermarchaeota in Hydrothermal Sediment.</title>
        <authorList>
            <person name="Zhou Z."/>
            <person name="Liu Y."/>
            <person name="Xu W."/>
            <person name="Pan J."/>
            <person name="Luo Z.H."/>
            <person name="Li M."/>
        </authorList>
    </citation>
    <scope>NUCLEOTIDE SEQUENCE [LARGE SCALE GENOMIC DNA]</scope>
    <source>
        <strain evidence="9">HyVt-389</strain>
    </source>
</reference>
<keyword evidence="10" id="KW-1185">Reference proteome</keyword>
<dbReference type="GO" id="GO:0031515">
    <property type="term" value="C:tRNA (m1A) methyltransferase complex"/>
    <property type="evidence" value="ECO:0007669"/>
    <property type="project" value="UniProtKB-UniRule"/>
</dbReference>
<dbReference type="Gene3D" id="3.10.330.20">
    <property type="match status" value="1"/>
</dbReference>
<evidence type="ECO:0000256" key="5">
    <source>
        <dbReference type="PIRNR" id="PIRNR017269"/>
    </source>
</evidence>
<dbReference type="Proteomes" id="UP000070560">
    <property type="component" value="Chromosome"/>
</dbReference>
<keyword evidence="3 5" id="KW-0949">S-adenosyl-L-methionine</keyword>